<keyword evidence="2" id="KW-1185">Reference proteome</keyword>
<organism evidence="1 2">
    <name type="scientific">Microcystis aeruginosa PCC 7806SL</name>
    <dbReference type="NCBI Taxonomy" id="1903187"/>
    <lineage>
        <taxon>Bacteria</taxon>
        <taxon>Bacillati</taxon>
        <taxon>Cyanobacteriota</taxon>
        <taxon>Cyanophyceae</taxon>
        <taxon>Oscillatoriophycideae</taxon>
        <taxon>Chroococcales</taxon>
        <taxon>Microcystaceae</taxon>
        <taxon>Microcystis</taxon>
    </lineage>
</organism>
<proteinExistence type="predicted"/>
<gene>
    <name evidence="1" type="ORF">BH695_1522</name>
</gene>
<evidence type="ECO:0000313" key="2">
    <source>
        <dbReference type="Proteomes" id="UP000192439"/>
    </source>
</evidence>
<dbReference type="AlphaFoldDB" id="A0AB33BNV4"/>
<protein>
    <submittedName>
        <fullName evidence="1">Uncharacterized protein</fullName>
    </submittedName>
</protein>
<name>A0AB33BNV4_MICA7</name>
<reference evidence="1 2" key="1">
    <citation type="journal article" date="2018" name="Harmful Algae">
        <title>The highly heterogeneous methylated genomes and diverse restriction-modification systems of bloom-forming Microcystis.</title>
        <authorList>
            <person name="Zhao L."/>
            <person name="Song Y."/>
            <person name="Li L."/>
            <person name="Gan N."/>
            <person name="Brand J.J."/>
            <person name="Song L."/>
        </authorList>
    </citation>
    <scope>NUCLEOTIDE SEQUENCE [LARGE SCALE GENOMIC DNA]</scope>
    <source>
        <strain evidence="1 2">PCC 7806SL</strain>
    </source>
</reference>
<dbReference type="Proteomes" id="UP000192439">
    <property type="component" value="Chromosome"/>
</dbReference>
<dbReference type="EMBL" id="CP020771">
    <property type="protein sequence ID" value="ARI80803.1"/>
    <property type="molecule type" value="Genomic_DNA"/>
</dbReference>
<sequence>MSTPTVKGEFFLPSIAIPDWSLSNLGVEKDLGELRGFAENFFERCGQGCLEYLDKLDLLRKYSH</sequence>
<accession>A0AB33BNV4</accession>
<evidence type="ECO:0000313" key="1">
    <source>
        <dbReference type="EMBL" id="ARI80803.1"/>
    </source>
</evidence>